<proteinExistence type="predicted"/>
<feature type="transmembrane region" description="Helical" evidence="5">
    <location>
        <begin position="310"/>
        <end position="329"/>
    </location>
</feature>
<evidence type="ECO:0000256" key="1">
    <source>
        <dbReference type="ARBA" id="ARBA00004141"/>
    </source>
</evidence>
<evidence type="ECO:0000259" key="7">
    <source>
        <dbReference type="Pfam" id="PF24961"/>
    </source>
</evidence>
<dbReference type="Pfam" id="PF25145">
    <property type="entry name" value="NfeD1b_N"/>
    <property type="match status" value="1"/>
</dbReference>
<feature type="transmembrane region" description="Helical" evidence="5">
    <location>
        <begin position="257"/>
        <end position="277"/>
    </location>
</feature>
<accession>A0A1J5GJ18</accession>
<dbReference type="Pfam" id="PF01957">
    <property type="entry name" value="NfeD"/>
    <property type="match status" value="1"/>
</dbReference>
<evidence type="ECO:0000256" key="5">
    <source>
        <dbReference type="SAM" id="Phobius"/>
    </source>
</evidence>
<keyword evidence="4 5" id="KW-0472">Membrane</keyword>
<dbReference type="CDD" id="cd07021">
    <property type="entry name" value="Clp_protease_NfeD_like"/>
    <property type="match status" value="1"/>
</dbReference>
<dbReference type="Gene3D" id="3.90.226.10">
    <property type="entry name" value="2-enoyl-CoA Hydratase, Chain A, domain 1"/>
    <property type="match status" value="1"/>
</dbReference>
<comment type="caution">
    <text evidence="9">The sequence shown here is derived from an EMBL/GenBank/DDBJ whole genome shotgun (WGS) entry which is preliminary data.</text>
</comment>
<dbReference type="Pfam" id="PF24961">
    <property type="entry name" value="NfeD_membrane"/>
    <property type="match status" value="1"/>
</dbReference>
<reference evidence="9 10" key="1">
    <citation type="journal article" date="2016" name="Environ. Microbiol.">
        <title>Genomic resolution of a cold subsurface aquifer community provides metabolic insights for novel microbes adapted to high CO concentrations.</title>
        <authorList>
            <person name="Probst A.J."/>
            <person name="Castelle C.J."/>
            <person name="Singh A."/>
            <person name="Brown C.T."/>
            <person name="Anantharaman K."/>
            <person name="Sharon I."/>
            <person name="Hug L.A."/>
            <person name="Burstein D."/>
            <person name="Emerson J.B."/>
            <person name="Thomas B.C."/>
            <person name="Banfield J.F."/>
        </authorList>
    </citation>
    <scope>NUCLEOTIDE SEQUENCE [LARGE SCALE GENOMIC DNA]</scope>
    <source>
        <strain evidence="9">CG2_30_33_13</strain>
    </source>
</reference>
<dbReference type="InterPro" id="IPR056738">
    <property type="entry name" value="NfeD1b_N"/>
</dbReference>
<sequence>MFKESFNKNRKKFIIFITLFTIISFIILNTSANGTDEVYLISIKGTIDLGLSSYVQRALEEAILNKAKAVILEVDTFGGRVDAAIQIRDKIINLNIPSVAYIKNRAWSAGALIALSAKYILMDKGASIGAAEPRPADEKNISALSAEFASTAQSRGRPEKIAAAMVDKDIEIENIIEKDKILTLNTEQAIKLNFVDGIALNIEEVLNFLNLQDVKIKYISPNWAENISRFVTNPVVSSLLLSIGFLGLIIEFWTLGWGIAGSIGIISLSLFFGGHIIVGLAGWEAIILFLVGFFLLLAEIFLIPGFGLTGISGIIAILTSIFLTFGNIIQATYSILIALGFTIVGFFLLIRYIPATRTWRKFILFTKQEKELGYSVGIKNSKRLIGKEGIAITPLRPSGMVEVNGEKLNAITRGEYVDSNTKIKIISVEGNKIVVEAVDVPG</sequence>
<evidence type="ECO:0000256" key="3">
    <source>
        <dbReference type="ARBA" id="ARBA00022989"/>
    </source>
</evidence>
<evidence type="ECO:0000259" key="8">
    <source>
        <dbReference type="Pfam" id="PF25145"/>
    </source>
</evidence>
<comment type="subcellular location">
    <subcellularLocation>
        <location evidence="1">Membrane</location>
        <topology evidence="1">Multi-pass membrane protein</topology>
    </subcellularLocation>
</comment>
<dbReference type="STRING" id="1805029.AUK42_02380"/>
<keyword evidence="2 5" id="KW-0812">Transmembrane</keyword>
<dbReference type="GO" id="GO:0005886">
    <property type="term" value="C:plasma membrane"/>
    <property type="evidence" value="ECO:0007669"/>
    <property type="project" value="TreeGrafter"/>
</dbReference>
<dbReference type="InterPro" id="IPR029045">
    <property type="entry name" value="ClpP/crotonase-like_dom_sf"/>
</dbReference>
<dbReference type="InterPro" id="IPR002810">
    <property type="entry name" value="NfeD-like_C"/>
</dbReference>
<dbReference type="Proteomes" id="UP000182763">
    <property type="component" value="Unassembled WGS sequence"/>
</dbReference>
<evidence type="ECO:0000313" key="9">
    <source>
        <dbReference type="EMBL" id="OIP72252.1"/>
    </source>
</evidence>
<dbReference type="EMBL" id="MNYY01000049">
    <property type="protein sequence ID" value="OIP72252.1"/>
    <property type="molecule type" value="Genomic_DNA"/>
</dbReference>
<dbReference type="InterPro" id="IPR056739">
    <property type="entry name" value="NfeD_membrane"/>
</dbReference>
<feature type="transmembrane region" description="Helical" evidence="5">
    <location>
        <begin position="335"/>
        <end position="353"/>
    </location>
</feature>
<dbReference type="InterPro" id="IPR052165">
    <property type="entry name" value="Membrane_assoc_protease"/>
</dbReference>
<dbReference type="PANTHER" id="PTHR33507">
    <property type="entry name" value="INNER MEMBRANE PROTEIN YBBJ"/>
    <property type="match status" value="1"/>
</dbReference>
<evidence type="ECO:0000259" key="6">
    <source>
        <dbReference type="Pfam" id="PF01957"/>
    </source>
</evidence>
<feature type="transmembrane region" description="Helical" evidence="5">
    <location>
        <begin position="283"/>
        <end position="303"/>
    </location>
</feature>
<name>A0A1J5GJ18_9BACT</name>
<dbReference type="PANTHER" id="PTHR33507:SF3">
    <property type="entry name" value="INNER MEMBRANE PROTEIN YBBJ"/>
    <property type="match status" value="1"/>
</dbReference>
<keyword evidence="3 5" id="KW-1133">Transmembrane helix</keyword>
<dbReference type="AlphaFoldDB" id="A0A1J5GJ18"/>
<dbReference type="InterPro" id="IPR012340">
    <property type="entry name" value="NA-bd_OB-fold"/>
</dbReference>
<feature type="transmembrane region" description="Helical" evidence="5">
    <location>
        <begin position="12"/>
        <end position="32"/>
    </location>
</feature>
<feature type="domain" description="NfeD integral membrane" evidence="7">
    <location>
        <begin position="236"/>
        <end position="351"/>
    </location>
</feature>
<protein>
    <submittedName>
        <fullName evidence="9">Uncharacterized protein</fullName>
    </submittedName>
</protein>
<feature type="domain" description="NfeD1b N-terminal" evidence="8">
    <location>
        <begin position="37"/>
        <end position="218"/>
    </location>
</feature>
<dbReference type="SUPFAM" id="SSF141322">
    <property type="entry name" value="NfeD domain-like"/>
    <property type="match status" value="1"/>
</dbReference>
<feature type="domain" description="NfeD-like C-terminal" evidence="6">
    <location>
        <begin position="382"/>
        <end position="436"/>
    </location>
</feature>
<dbReference type="SUPFAM" id="SSF52096">
    <property type="entry name" value="ClpP/crotonase"/>
    <property type="match status" value="1"/>
</dbReference>
<dbReference type="Gene3D" id="2.40.50.140">
    <property type="entry name" value="Nucleic acid-binding proteins"/>
    <property type="match status" value="1"/>
</dbReference>
<organism evidence="9 10">
    <name type="scientific">Candidatus Infernicultor aquiphilus</name>
    <dbReference type="NCBI Taxonomy" id="1805029"/>
    <lineage>
        <taxon>Bacteria</taxon>
        <taxon>Pseudomonadati</taxon>
        <taxon>Atribacterota</taxon>
        <taxon>Candidatus Phoenicimicrobiia</taxon>
        <taxon>Candidatus Pheonicimicrobiales</taxon>
        <taxon>Candidatus Phoenicimicrobiaceae</taxon>
        <taxon>Candidatus Infernicultor</taxon>
    </lineage>
</organism>
<evidence type="ECO:0000256" key="2">
    <source>
        <dbReference type="ARBA" id="ARBA00022692"/>
    </source>
</evidence>
<gene>
    <name evidence="9" type="ORF">AUK42_02380</name>
</gene>
<evidence type="ECO:0000313" key="10">
    <source>
        <dbReference type="Proteomes" id="UP000182763"/>
    </source>
</evidence>
<evidence type="ECO:0000256" key="4">
    <source>
        <dbReference type="ARBA" id="ARBA00023136"/>
    </source>
</evidence>